<dbReference type="GO" id="GO:0005886">
    <property type="term" value="C:plasma membrane"/>
    <property type="evidence" value="ECO:0007669"/>
    <property type="project" value="UniProtKB-SubCell"/>
</dbReference>
<keyword evidence="6" id="KW-0653">Protein transport</keyword>
<evidence type="ECO:0000256" key="5">
    <source>
        <dbReference type="ARBA" id="ARBA00023136"/>
    </source>
</evidence>
<keyword evidence="11" id="KW-1185">Reference proteome</keyword>
<evidence type="ECO:0000313" key="10">
    <source>
        <dbReference type="EMBL" id="MBD5781301.1"/>
    </source>
</evidence>
<reference evidence="10" key="1">
    <citation type="submission" date="2020-09" db="EMBL/GenBank/DDBJ databases">
        <title>Pelagicoccus enzymogenes sp. nov. with an EPS production, isolated from marine sediment.</title>
        <authorList>
            <person name="Feng X."/>
        </authorList>
    </citation>
    <scope>NUCLEOTIDE SEQUENCE</scope>
    <source>
        <strain evidence="10">NFK12</strain>
    </source>
</reference>
<dbReference type="Proteomes" id="UP000622317">
    <property type="component" value="Unassembled WGS sequence"/>
</dbReference>
<name>A0A927FBH8_9BACT</name>
<keyword evidence="6" id="KW-0813">Transport</keyword>
<evidence type="ECO:0000259" key="9">
    <source>
        <dbReference type="Pfam" id="PF01618"/>
    </source>
</evidence>
<dbReference type="InterPro" id="IPR017270">
    <property type="entry name" value="MotA/TolQ/ExbB-rel"/>
</dbReference>
<dbReference type="PANTHER" id="PTHR30625">
    <property type="entry name" value="PROTEIN TOLQ"/>
    <property type="match status" value="1"/>
</dbReference>
<keyword evidence="3 7" id="KW-0812">Transmembrane</keyword>
<sequence length="462" mass="49638">MKTYKKWATFAVASLLSVGALAQSDLQSVNDGARKDLEASLARLSEVRKEIREESVPLSRRINELKLQTRGLGATLERAQRAQDTRTIGLEALEGRVQAIQDENEYLGGLMSQFLQELQTQMTAAEQQVHEARMESIRESLESADVSEKDKFASQVDAVQLGIDRIKERLGGAVYAGQAIDAAGNLQSGKFVELGPVSVFASDSGTEGGIIESHQVSVPNATELSPEFSSSVAQIAASSQGAMELDVTLGAALAIEGAKESVAEHVLKGGLWVWPIIIFALLAALLAIYKMVAIYTIKQPNASHLGSIVRKVRSGEKEAALEEARSLPWEFGPMIEEAVKCSDQEKELVEEVMYEKMLEAQPKVERFLSVIAITAAVAPLLGLLGTVTGMINTFKMITLFGTGDASSLSGGISEALITTELGLVVAIPSLVAHAMLNRKAQSIMANMEKLAVVFVNGLPSRK</sequence>
<protein>
    <submittedName>
        <fullName evidence="10">MotA/TolQ/ExbB proton channel family protein</fullName>
    </submittedName>
</protein>
<feature type="transmembrane region" description="Helical" evidence="7">
    <location>
        <begin position="367"/>
        <end position="391"/>
    </location>
</feature>
<keyword evidence="4 7" id="KW-1133">Transmembrane helix</keyword>
<comment type="subcellular location">
    <subcellularLocation>
        <location evidence="1">Cell membrane</location>
        <topology evidence="1">Multi-pass membrane protein</topology>
    </subcellularLocation>
    <subcellularLocation>
        <location evidence="6">Membrane</location>
        <topology evidence="6">Multi-pass membrane protein</topology>
    </subcellularLocation>
</comment>
<evidence type="ECO:0000256" key="6">
    <source>
        <dbReference type="RuleBase" id="RU004057"/>
    </source>
</evidence>
<evidence type="ECO:0000256" key="3">
    <source>
        <dbReference type="ARBA" id="ARBA00022692"/>
    </source>
</evidence>
<dbReference type="Pfam" id="PF01618">
    <property type="entry name" value="MotA_ExbB"/>
    <property type="match status" value="1"/>
</dbReference>
<dbReference type="PIRSF" id="PIRSF037714">
    <property type="entry name" value="TolR"/>
    <property type="match status" value="1"/>
</dbReference>
<gene>
    <name evidence="10" type="ORF">IEN85_17505</name>
</gene>
<evidence type="ECO:0000256" key="4">
    <source>
        <dbReference type="ARBA" id="ARBA00022989"/>
    </source>
</evidence>
<feature type="domain" description="MotA/TolQ/ExbB proton channel" evidence="9">
    <location>
        <begin position="335"/>
        <end position="448"/>
    </location>
</feature>
<evidence type="ECO:0000256" key="8">
    <source>
        <dbReference type="SAM" id="SignalP"/>
    </source>
</evidence>
<evidence type="ECO:0000256" key="1">
    <source>
        <dbReference type="ARBA" id="ARBA00004651"/>
    </source>
</evidence>
<comment type="similarity">
    <text evidence="6">Belongs to the exbB/tolQ family.</text>
</comment>
<feature type="transmembrane region" description="Helical" evidence="7">
    <location>
        <begin position="411"/>
        <end position="436"/>
    </location>
</feature>
<proteinExistence type="inferred from homology"/>
<dbReference type="AlphaFoldDB" id="A0A927FBH8"/>
<dbReference type="RefSeq" id="WP_191618399.1">
    <property type="nucleotide sequence ID" value="NZ_JACYFG010000040.1"/>
</dbReference>
<dbReference type="EMBL" id="JACYFG010000040">
    <property type="protein sequence ID" value="MBD5781301.1"/>
    <property type="molecule type" value="Genomic_DNA"/>
</dbReference>
<keyword evidence="5 7" id="KW-0472">Membrane</keyword>
<keyword evidence="2" id="KW-1003">Cell membrane</keyword>
<feature type="chain" id="PRO_5037299019" evidence="8">
    <location>
        <begin position="23"/>
        <end position="462"/>
    </location>
</feature>
<evidence type="ECO:0000256" key="2">
    <source>
        <dbReference type="ARBA" id="ARBA00022475"/>
    </source>
</evidence>
<evidence type="ECO:0000256" key="7">
    <source>
        <dbReference type="SAM" id="Phobius"/>
    </source>
</evidence>
<dbReference type="InterPro" id="IPR050790">
    <property type="entry name" value="ExbB/TolQ_transport"/>
</dbReference>
<keyword evidence="8" id="KW-0732">Signal</keyword>
<dbReference type="InterPro" id="IPR002898">
    <property type="entry name" value="MotA_ExbB_proton_chnl"/>
</dbReference>
<feature type="signal peptide" evidence="8">
    <location>
        <begin position="1"/>
        <end position="22"/>
    </location>
</feature>
<accession>A0A927FBH8</accession>
<evidence type="ECO:0000313" key="11">
    <source>
        <dbReference type="Proteomes" id="UP000622317"/>
    </source>
</evidence>
<organism evidence="10 11">
    <name type="scientific">Pelagicoccus enzymogenes</name>
    <dbReference type="NCBI Taxonomy" id="2773457"/>
    <lineage>
        <taxon>Bacteria</taxon>
        <taxon>Pseudomonadati</taxon>
        <taxon>Verrucomicrobiota</taxon>
        <taxon>Opitutia</taxon>
        <taxon>Puniceicoccales</taxon>
        <taxon>Pelagicoccaceae</taxon>
        <taxon>Pelagicoccus</taxon>
    </lineage>
</organism>
<comment type="caution">
    <text evidence="10">The sequence shown here is derived from an EMBL/GenBank/DDBJ whole genome shotgun (WGS) entry which is preliminary data.</text>
</comment>
<dbReference type="PANTHER" id="PTHR30625:SF11">
    <property type="entry name" value="MOTA_TOLQ_EXBB PROTON CHANNEL DOMAIN-CONTAINING PROTEIN"/>
    <property type="match status" value="1"/>
</dbReference>
<feature type="transmembrane region" description="Helical" evidence="7">
    <location>
        <begin position="271"/>
        <end position="289"/>
    </location>
</feature>
<dbReference type="GO" id="GO:0017038">
    <property type="term" value="P:protein import"/>
    <property type="evidence" value="ECO:0007669"/>
    <property type="project" value="TreeGrafter"/>
</dbReference>